<proteinExistence type="predicted"/>
<dbReference type="AlphaFoldDB" id="A0A951U977"/>
<gene>
    <name evidence="1" type="ORF">KME25_09260</name>
</gene>
<comment type="caution">
    <text evidence="1">The sequence shown here is derived from an EMBL/GenBank/DDBJ whole genome shotgun (WGS) entry which is preliminary data.</text>
</comment>
<accession>A0A951U977</accession>
<protein>
    <submittedName>
        <fullName evidence="1">Uncharacterized protein</fullName>
    </submittedName>
</protein>
<evidence type="ECO:0000313" key="2">
    <source>
        <dbReference type="Proteomes" id="UP000753908"/>
    </source>
</evidence>
<dbReference type="EMBL" id="JAHHIF010000009">
    <property type="protein sequence ID" value="MBW4544619.1"/>
    <property type="molecule type" value="Genomic_DNA"/>
</dbReference>
<organism evidence="1 2">
    <name type="scientific">Symplocastrum torsivum CPER-KK1</name>
    <dbReference type="NCBI Taxonomy" id="450513"/>
    <lineage>
        <taxon>Bacteria</taxon>
        <taxon>Bacillati</taxon>
        <taxon>Cyanobacteriota</taxon>
        <taxon>Cyanophyceae</taxon>
        <taxon>Oscillatoriophycideae</taxon>
        <taxon>Oscillatoriales</taxon>
        <taxon>Microcoleaceae</taxon>
        <taxon>Symplocastrum</taxon>
    </lineage>
</organism>
<evidence type="ECO:0000313" key="1">
    <source>
        <dbReference type="EMBL" id="MBW4544619.1"/>
    </source>
</evidence>
<name>A0A951U977_9CYAN</name>
<reference evidence="1" key="1">
    <citation type="submission" date="2021-05" db="EMBL/GenBank/DDBJ databases">
        <authorList>
            <person name="Pietrasiak N."/>
            <person name="Ward R."/>
            <person name="Stajich J.E."/>
            <person name="Kurbessoian T."/>
        </authorList>
    </citation>
    <scope>NUCLEOTIDE SEQUENCE</scope>
    <source>
        <strain evidence="1">CPER-KK1</strain>
    </source>
</reference>
<dbReference type="Proteomes" id="UP000753908">
    <property type="component" value="Unassembled WGS sequence"/>
</dbReference>
<sequence length="48" mass="5150">MRSPIQAFLVTGSLNYIDVGVGEDAIALAFSNGILSAHIKTPDFFVRP</sequence>
<reference evidence="1" key="2">
    <citation type="journal article" date="2022" name="Microbiol. Resour. Announc.">
        <title>Metagenome Sequencing to Explore Phylogenomics of Terrestrial Cyanobacteria.</title>
        <authorList>
            <person name="Ward R.D."/>
            <person name="Stajich J.E."/>
            <person name="Johansen J.R."/>
            <person name="Huntemann M."/>
            <person name="Clum A."/>
            <person name="Foster B."/>
            <person name="Foster B."/>
            <person name="Roux S."/>
            <person name="Palaniappan K."/>
            <person name="Varghese N."/>
            <person name="Mukherjee S."/>
            <person name="Reddy T.B.K."/>
            <person name="Daum C."/>
            <person name="Copeland A."/>
            <person name="Chen I.A."/>
            <person name="Ivanova N.N."/>
            <person name="Kyrpides N.C."/>
            <person name="Shapiro N."/>
            <person name="Eloe-Fadrosh E.A."/>
            <person name="Pietrasiak N."/>
        </authorList>
    </citation>
    <scope>NUCLEOTIDE SEQUENCE</scope>
    <source>
        <strain evidence="1">CPER-KK1</strain>
    </source>
</reference>